<name>J5THY2_TRIAS</name>
<reference evidence="2 3" key="1">
    <citation type="journal article" date="2012" name="Eukaryot. Cell">
        <title>Draft genome sequence of CBS 2479, the standard type strain of Trichosporon asahii.</title>
        <authorList>
            <person name="Yang R.Y."/>
            <person name="Li H.T."/>
            <person name="Zhu H."/>
            <person name="Zhou G.P."/>
            <person name="Wang M."/>
            <person name="Wang L."/>
        </authorList>
    </citation>
    <scope>NUCLEOTIDE SEQUENCE [LARGE SCALE GENOMIC DNA]</scope>
    <source>
        <strain evidence="3">ATCC 90039 / CBS 2479 / JCM 2466 / KCTC 7840 / NCYC 2677 / UAMH 7654</strain>
    </source>
</reference>
<dbReference type="AlphaFoldDB" id="J5THY2"/>
<gene>
    <name evidence="2" type="ORF">A1Q1_07775</name>
</gene>
<evidence type="ECO:0000256" key="1">
    <source>
        <dbReference type="SAM" id="MobiDB-lite"/>
    </source>
</evidence>
<dbReference type="VEuPathDB" id="FungiDB:A1Q1_07775"/>
<sequence>MNAGYGDGLKFKNNNFSGHPFRSRKVMRVKVHVAPELGERRLLLPLGAQVGSLLPHLQAAGVHGDLLLEVEGYEVLPDSPSSVLDKNDVVVPGSSKRPPSPKTDKARKRAKLDETTSVRPVTASDSSSSESESSSSSDSSSDSTSDSSSDTDSDSDAEPQPRPTREPVPPGEGLGRTHERNQRRKKARKARAEAKRLEAAGVAPVPASRPLSNLERLAAAAREAAALVGVGASIPPLAPELALEGKTVPKVQELPVPRDMANRNKKKGFLREMLATPADAYSASSSSSSSESSESASDSSSESESSSDSESSSESESESEPEATPAKAKTLAELPFHASRPPAATLAPYSERSPRSLPCNVFVTSRQFDFIPDSERRIRDAKMAKAAEKKRARQESKVVLDYGEPLPPSFGGEGTPTPVARTPVKAPAKAAETAGTAAAEMEAVEVQVNGDGDELPESAWTSIEDKFDTLASAQNASVGQLVAWKSLELDMTTFSPEIKLLLARVTERSDSEITLERLRRPDEWVDEEEGEDEIEVVVETLSPGELGERKLVV</sequence>
<dbReference type="KEGG" id="tasa:A1Q1_07775"/>
<feature type="region of interest" description="Disordered" evidence="1">
    <location>
        <begin position="278"/>
        <end position="357"/>
    </location>
</feature>
<dbReference type="GeneID" id="25991287"/>
<feature type="compositionally biased region" description="Pro residues" evidence="1">
    <location>
        <begin position="160"/>
        <end position="170"/>
    </location>
</feature>
<feature type="region of interest" description="Disordered" evidence="1">
    <location>
        <begin position="385"/>
        <end position="433"/>
    </location>
</feature>
<dbReference type="HOGENOM" id="CLU_492740_0_0_1"/>
<feature type="compositionally biased region" description="Low complexity" evidence="1">
    <location>
        <begin position="423"/>
        <end position="433"/>
    </location>
</feature>
<feature type="region of interest" description="Disordered" evidence="1">
    <location>
        <begin position="254"/>
        <end position="273"/>
    </location>
</feature>
<feature type="compositionally biased region" description="Low complexity" evidence="1">
    <location>
        <begin position="282"/>
        <end position="304"/>
    </location>
</feature>
<evidence type="ECO:0000313" key="2">
    <source>
        <dbReference type="EMBL" id="EJT50981.1"/>
    </source>
</evidence>
<feature type="compositionally biased region" description="Acidic residues" evidence="1">
    <location>
        <begin position="305"/>
        <end position="321"/>
    </location>
</feature>
<dbReference type="GO" id="GO:0005730">
    <property type="term" value="C:nucleolus"/>
    <property type="evidence" value="ECO:0007669"/>
    <property type="project" value="InterPro"/>
</dbReference>
<dbReference type="RefSeq" id="XP_014182262.1">
    <property type="nucleotide sequence ID" value="XM_014326787.1"/>
</dbReference>
<dbReference type="GO" id="GO:0005654">
    <property type="term" value="C:nucleoplasm"/>
    <property type="evidence" value="ECO:0007669"/>
    <property type="project" value="TreeGrafter"/>
</dbReference>
<dbReference type="PANTHER" id="PTHR23216:SF1">
    <property type="entry name" value="NUCLEOLAR AND COILED-BODY PHOSPHOPROTEIN 1"/>
    <property type="match status" value="1"/>
</dbReference>
<dbReference type="OrthoDB" id="74813at2759"/>
<dbReference type="InterPro" id="IPR039191">
    <property type="entry name" value="Nopp140-like"/>
</dbReference>
<accession>J5THY2</accession>
<proteinExistence type="predicted"/>
<dbReference type="Proteomes" id="UP000002748">
    <property type="component" value="Unassembled WGS sequence"/>
</dbReference>
<comment type="caution">
    <text evidence="2">The sequence shown here is derived from an EMBL/GenBank/DDBJ whole genome shotgun (WGS) entry which is preliminary data.</text>
</comment>
<organism evidence="2 3">
    <name type="scientific">Trichosporon asahii var. asahii (strain ATCC 90039 / CBS 2479 / JCM 2466 / KCTC 7840 / NBRC 103889/ NCYC 2677 / UAMH 7654)</name>
    <name type="common">Yeast</name>
    <dbReference type="NCBI Taxonomy" id="1186058"/>
    <lineage>
        <taxon>Eukaryota</taxon>
        <taxon>Fungi</taxon>
        <taxon>Dikarya</taxon>
        <taxon>Basidiomycota</taxon>
        <taxon>Agaricomycotina</taxon>
        <taxon>Tremellomycetes</taxon>
        <taxon>Trichosporonales</taxon>
        <taxon>Trichosporonaceae</taxon>
        <taxon>Trichosporon</taxon>
    </lineage>
</organism>
<dbReference type="EMBL" id="ALBS01000077">
    <property type="protein sequence ID" value="EJT50981.1"/>
    <property type="molecule type" value="Genomic_DNA"/>
</dbReference>
<dbReference type="PANTHER" id="PTHR23216">
    <property type="entry name" value="NUCLEOLAR AND COILED-BODY PHOSPHOPROTEIN 1"/>
    <property type="match status" value="1"/>
</dbReference>
<evidence type="ECO:0000313" key="3">
    <source>
        <dbReference type="Proteomes" id="UP000002748"/>
    </source>
</evidence>
<feature type="region of interest" description="Disordered" evidence="1">
    <location>
        <begin position="77"/>
        <end position="203"/>
    </location>
</feature>
<feature type="compositionally biased region" description="Low complexity" evidence="1">
    <location>
        <begin position="124"/>
        <end position="148"/>
    </location>
</feature>
<protein>
    <submittedName>
        <fullName evidence="2">Uncharacterized protein</fullName>
    </submittedName>
</protein>
<feature type="compositionally biased region" description="Basic and acidic residues" evidence="1">
    <location>
        <begin position="385"/>
        <end position="398"/>
    </location>
</feature>